<dbReference type="InParanoid" id="A0A4Q1B8U7"/>
<evidence type="ECO:0000259" key="4">
    <source>
        <dbReference type="Pfam" id="PF09350"/>
    </source>
</evidence>
<dbReference type="EMBL" id="SDIL01000160">
    <property type="protein sequence ID" value="RXK35082.1"/>
    <property type="molecule type" value="Genomic_DNA"/>
</dbReference>
<dbReference type="Proteomes" id="UP000289152">
    <property type="component" value="Unassembled WGS sequence"/>
</dbReference>
<dbReference type="InterPro" id="IPR044095">
    <property type="entry name" value="ADCK2_dom"/>
</dbReference>
<evidence type="ECO:0000313" key="6">
    <source>
        <dbReference type="Proteomes" id="UP000289152"/>
    </source>
</evidence>
<dbReference type="VEuPathDB" id="FungiDB:TREMEDRAFT_67258"/>
<comment type="caution">
    <text evidence="5">The sequence shown here is derived from an EMBL/GenBank/DDBJ whole genome shotgun (WGS) entry which is preliminary data.</text>
</comment>
<dbReference type="CDD" id="cd13971">
    <property type="entry name" value="ADCK2-like"/>
    <property type="match status" value="1"/>
</dbReference>
<dbReference type="InterPro" id="IPR018961">
    <property type="entry name" value="DnaJ_homolog_subfam-C_membr-28"/>
</dbReference>
<evidence type="ECO:0000256" key="2">
    <source>
        <dbReference type="SAM" id="MobiDB-lite"/>
    </source>
</evidence>
<keyword evidence="5" id="KW-0808">Transferase</keyword>
<keyword evidence="5" id="KW-0418">Kinase</keyword>
<dbReference type="SUPFAM" id="SSF56112">
    <property type="entry name" value="Protein kinase-like (PK-like)"/>
    <property type="match status" value="1"/>
</dbReference>
<dbReference type="Pfam" id="PF03109">
    <property type="entry name" value="ABC1"/>
    <property type="match status" value="2"/>
</dbReference>
<evidence type="ECO:0000259" key="3">
    <source>
        <dbReference type="Pfam" id="PF03109"/>
    </source>
</evidence>
<feature type="domain" description="ABC1 atypical kinase-like" evidence="3">
    <location>
        <begin position="722"/>
        <end position="772"/>
    </location>
</feature>
<accession>A0A4Q1B8U7</accession>
<dbReference type="PANTHER" id="PTHR45890">
    <property type="entry name" value="AARF DOMAIN CONTAINING KINASE 2 (PREDICTED)"/>
    <property type="match status" value="1"/>
</dbReference>
<organism evidence="5 6">
    <name type="scientific">Tremella mesenterica</name>
    <name type="common">Jelly fungus</name>
    <dbReference type="NCBI Taxonomy" id="5217"/>
    <lineage>
        <taxon>Eukaryota</taxon>
        <taxon>Fungi</taxon>
        <taxon>Dikarya</taxon>
        <taxon>Basidiomycota</taxon>
        <taxon>Agaricomycotina</taxon>
        <taxon>Tremellomycetes</taxon>
        <taxon>Tremellales</taxon>
        <taxon>Tremellaceae</taxon>
        <taxon>Tremella</taxon>
    </lineage>
</organism>
<feature type="region of interest" description="Disordered" evidence="2">
    <location>
        <begin position="532"/>
        <end position="557"/>
    </location>
</feature>
<keyword evidence="6" id="KW-1185">Reference proteome</keyword>
<dbReference type="Pfam" id="PF09350">
    <property type="entry name" value="DJC28_CD"/>
    <property type="match status" value="1"/>
</dbReference>
<sequence>MLPIPRRTITVARHSFFTSIRHASSRPTDLHPDDSGRLTGSAKLFADAEKEEHLSSHSSRDDLVHTQGPIWTGEESQYDNVLRMLVDAHKPLRSGGVKPTSSDDKIHNWMKTFDPQPRSSVSSIKSTKSMSAENGNDSEVKSDDIETKQQEQEQMTPHRTTIPPHLHRPWHSTYTGSSSSQDQTPKVKYGTFLQKRASGDSLVNDLELRLPHGADGKNRQKIREARKAGKMVRRYENAREGAIDYKLGLGEVVTGVNVDQDGQFRGNRQMKGSSVLGAGKGGSSGLRAWAGLVEDRIQRARERSEVTGVVFEVCRDGRSHAESGYLKVTTGLGKPIARDPEAGNPHIETGELLMNRIVKRQGALPPWIELQNTLDAGLSSFRSTLLSTYTTHLVRTVMSTNSLHPLPPLHLIPGNDEAWEARERKFHQENVKQINDLVRRMNAQAPTVVRRPLIDLEVELEKVRGEQLRQSVWEEIKRRAEDISLRQGSSPSQKSGPGFLIDPDSIAKLKQATRRSLWTIARPVASVLSKGVSGYSEGENQGHGHNNGATSDQANSPTSSPVRFLIITGVGLGLLVYLRQPVKNDSLSPEYIPIHSTSISASQEPAQIVAASPAEPRLTLILAFQIYIFEPIATLVRFFHLALLFGPVILLSPMLVVGKPSNPRRRGKPVMDEEENWGALWWYSFLVKQMERAGPSFIKLGQWAASRADLFPSALCDRLSKLHSNGDPHSIRHTRRVIEHAFGLRFDDIFETFEDKPIGCGAIAQVYRATLKPKVLPVSARKEVEAQRRDPEGENDDEQLSTSVAIKVLHPRVRKLVRRDIAIMSVFARIVNALPGMQWISLPEEVAVFGEMMNSQLDLRVEAANLERFDANFRKRGRMVKFPRAIRLGKDGGSMGREESRDVLIEEFEDALALKWFMKHGGGPFDERIATIGLDAFLEMLLLDNWTHGDLHPGNIMVRFYKPTSTDYLSPLIDRFTGSHRSPSPPPTIPHISKSSSELISLLSSQTHDRESWLNHLTALADQGYSPQLVFIDAGLVTSLNDRNRKDFLDLFQAVAEFDGYRAGKLMVERCRTPELVIDEETFALKIQHIILSIKSKTFSLSRIKISDILTDVLKAIRQHHVKLEGDFVNTVISILLLEGIGRQLDPDMDLFKSALPILRQLGRQMGTRDVIASTPKGNIWAMIKLWVWIEAREVAGSVSAFDEWIKVGQCFMF</sequence>
<dbReference type="PANTHER" id="PTHR45890:SF1">
    <property type="entry name" value="AARF DOMAIN CONTAINING KINASE 2"/>
    <property type="match status" value="1"/>
</dbReference>
<feature type="domain" description="DnaJ homologue subfamily C member 28 conserved" evidence="4">
    <location>
        <begin position="322"/>
        <end position="381"/>
    </location>
</feature>
<feature type="region of interest" description="Disordered" evidence="2">
    <location>
        <begin position="91"/>
        <end position="185"/>
    </location>
</feature>
<dbReference type="STRING" id="5217.A0A4Q1B8U7"/>
<dbReference type="InterPro" id="IPR011009">
    <property type="entry name" value="Kinase-like_dom_sf"/>
</dbReference>
<name>A0A4Q1B8U7_TREME</name>
<comment type="similarity">
    <text evidence="1">Belongs to the protein kinase superfamily. ADCK protein kinase family.</text>
</comment>
<dbReference type="GO" id="GO:0005739">
    <property type="term" value="C:mitochondrion"/>
    <property type="evidence" value="ECO:0007669"/>
    <property type="project" value="TreeGrafter"/>
</dbReference>
<evidence type="ECO:0000313" key="5">
    <source>
        <dbReference type="EMBL" id="RXK35082.1"/>
    </source>
</evidence>
<dbReference type="OrthoDB" id="1290869at2759"/>
<protein>
    <submittedName>
        <fullName evidence="5">Atypical/ABC1/ABC1-C protein kinase</fullName>
    </submittedName>
</protein>
<feature type="compositionally biased region" description="Low complexity" evidence="2">
    <location>
        <begin position="537"/>
        <end position="548"/>
    </location>
</feature>
<evidence type="ECO:0000256" key="1">
    <source>
        <dbReference type="ARBA" id="ARBA00009670"/>
    </source>
</evidence>
<feature type="domain" description="ABC1 atypical kinase-like" evidence="3">
    <location>
        <begin position="802"/>
        <end position="959"/>
    </location>
</feature>
<feature type="compositionally biased region" description="Low complexity" evidence="2">
    <location>
        <begin position="119"/>
        <end position="131"/>
    </location>
</feature>
<dbReference type="AlphaFoldDB" id="A0A4Q1B8U7"/>
<dbReference type="InterPro" id="IPR004147">
    <property type="entry name" value="ABC1_dom"/>
</dbReference>
<dbReference type="InterPro" id="IPR052402">
    <property type="entry name" value="ADCK_kinase"/>
</dbReference>
<gene>
    <name evidence="5" type="ORF">M231_07669</name>
</gene>
<proteinExistence type="inferred from homology"/>
<reference evidence="5 6" key="1">
    <citation type="submission" date="2016-06" db="EMBL/GenBank/DDBJ databases">
        <title>Evolution of pathogenesis and genome organization in the Tremellales.</title>
        <authorList>
            <person name="Cuomo C."/>
            <person name="Litvintseva A."/>
            <person name="Heitman J."/>
            <person name="Chen Y."/>
            <person name="Sun S."/>
            <person name="Springer D."/>
            <person name="Dromer F."/>
            <person name="Young S."/>
            <person name="Zeng Q."/>
            <person name="Chapman S."/>
            <person name="Gujja S."/>
            <person name="Saif S."/>
            <person name="Birren B."/>
        </authorList>
    </citation>
    <scope>NUCLEOTIDE SEQUENCE [LARGE SCALE GENOMIC DNA]</scope>
    <source>
        <strain evidence="5 6">ATCC 28783</strain>
    </source>
</reference>
<feature type="compositionally biased region" description="Polar residues" evidence="2">
    <location>
        <begin position="172"/>
        <end position="184"/>
    </location>
</feature>
<dbReference type="GO" id="GO:0016301">
    <property type="term" value="F:kinase activity"/>
    <property type="evidence" value="ECO:0007669"/>
    <property type="project" value="UniProtKB-KW"/>
</dbReference>
<feature type="compositionally biased region" description="Basic and acidic residues" evidence="2">
    <location>
        <begin position="138"/>
        <end position="151"/>
    </location>
</feature>